<name>A0A4Z0L6Y2_9FLAO</name>
<dbReference type="InterPro" id="IPR007844">
    <property type="entry name" value="AsmA"/>
</dbReference>
<evidence type="ECO:0000256" key="2">
    <source>
        <dbReference type="SAM" id="Phobius"/>
    </source>
</evidence>
<evidence type="ECO:0000259" key="3">
    <source>
        <dbReference type="Pfam" id="PF05170"/>
    </source>
</evidence>
<feature type="compositionally biased region" description="Basic and acidic residues" evidence="1">
    <location>
        <begin position="925"/>
        <end position="934"/>
    </location>
</feature>
<dbReference type="OrthoDB" id="596403at2"/>
<protein>
    <submittedName>
        <fullName evidence="4">AsmA family protein</fullName>
    </submittedName>
</protein>
<dbReference type="InterPro" id="IPR052894">
    <property type="entry name" value="AsmA-related"/>
</dbReference>
<dbReference type="AlphaFoldDB" id="A0A4Z0L6Y2"/>
<keyword evidence="2" id="KW-0472">Membrane</keyword>
<gene>
    <name evidence="4" type="ORF">E4635_11950</name>
</gene>
<comment type="caution">
    <text evidence="4">The sequence shown here is derived from an EMBL/GenBank/DDBJ whole genome shotgun (WGS) entry which is preliminary data.</text>
</comment>
<feature type="region of interest" description="Disordered" evidence="1">
    <location>
        <begin position="906"/>
        <end position="934"/>
    </location>
</feature>
<dbReference type="PANTHER" id="PTHR30441">
    <property type="entry name" value="DUF748 DOMAIN-CONTAINING PROTEIN"/>
    <property type="match status" value="1"/>
</dbReference>
<feature type="domain" description="AsmA" evidence="3">
    <location>
        <begin position="11"/>
        <end position="174"/>
    </location>
</feature>
<keyword evidence="2" id="KW-1133">Transmembrane helix</keyword>
<feature type="compositionally biased region" description="Basic and acidic residues" evidence="1">
    <location>
        <begin position="906"/>
        <end position="915"/>
    </location>
</feature>
<reference evidence="4 5" key="1">
    <citation type="submission" date="2019-04" db="EMBL/GenBank/DDBJ databases">
        <title>Flavobacterium sp. strain DS2-A Genome sequencing and assembly.</title>
        <authorList>
            <person name="Kim I."/>
        </authorList>
    </citation>
    <scope>NUCLEOTIDE SEQUENCE [LARGE SCALE GENOMIC DNA]</scope>
    <source>
        <strain evidence="4 5">DS2-A</strain>
    </source>
</reference>
<keyword evidence="5" id="KW-1185">Reference proteome</keyword>
<keyword evidence="2" id="KW-0812">Transmembrane</keyword>
<dbReference type="RefSeq" id="WP_135526931.1">
    <property type="nucleotide sequence ID" value="NZ_SRLH01000006.1"/>
</dbReference>
<dbReference type="PANTHER" id="PTHR30441:SF8">
    <property type="entry name" value="DUF748 DOMAIN-CONTAINING PROTEIN"/>
    <property type="match status" value="1"/>
</dbReference>
<accession>A0A4Z0L6Y2</accession>
<proteinExistence type="predicted"/>
<sequence length="934" mass="103248">MKSGFKNIVLKVLKISGISIGVILLALFLIPIAFPGQIAEKVKDFANKKLEGELNFKEANLSFFNHFPSLTVTLNDFSLKGSAPYKNETLIKSDEVAFGINVMSLIFDNSIKIDKIFVSNAEMNVLVNEKGEANYNVYISDKNAPKDSSGTSLRLEKIAIENSHLVYNDKSAKILIDAKGFNYVGNGGLDKAIFDLYTEAKIDSFDFSFAGEEYLKNKKIDADLITQINTNSLAFVFRQNNLIVNKLPVEFLGKLDFLKNGYDIDFSAKSDDSNLNDLFTALPPQYVEWLEKTKVKGRTDLMLTFKGRYSAATNSKPDLAFAMNIRKGYISYKESPFPTSNIEMKFKTKLPSLNTDSLIVDLDTLFFNVDKDFLGARIHSKGMKNIALSADVKSKLDLSKLNRAIGLQNLDMKGLFSAKIKAKGVYNASRHLFPKADGFVNLENGWLKTSYYPNPIEHIQFKGKIKNTTGLYKDLNVSLTPASFSFEGNPIYVQAALSDFDNIHYDIKAKGNLDVGKIYKVFAQKGLSVNGFIKADVAFKGTQSDAMSGRYDRLDNKGTLLVQNIVTVSKYFPKPFLIKEGSFTFDRDKMWFKTFMANYGQSDFAMDGYLQNAINFVLAEKGTLKGNFSVHSDFINVDEFMSGTNEGQVPPSGAKQAKPATGEGVVLLPVNTALSLAANVKKVSFEGLDLNNLAGNLALEEGKLKLKNTSFNLIDSRLMIDGAYDDINTGKANFDLRFLAKDFNVKKAYNEIRLFKELVSAAENAEGIISVDYKLKGVLDGAMQPIMPSLQGNGVISVRKVKMKGFRLLGAVSKKTGSDGINDPDLSAFDIKSSIRNNVITVEETKVKVALFRLKFNGETNFDGQLNLRMRLGLPPLGIIGIPVVITGTNDKPVVKIFSKTGKEVEKTEFTEDKSVSAPPATTEPKAEESPKKP</sequence>
<evidence type="ECO:0000313" key="5">
    <source>
        <dbReference type="Proteomes" id="UP000297407"/>
    </source>
</evidence>
<evidence type="ECO:0000313" key="4">
    <source>
        <dbReference type="EMBL" id="TGD57326.1"/>
    </source>
</evidence>
<feature type="transmembrane region" description="Helical" evidence="2">
    <location>
        <begin position="12"/>
        <end position="34"/>
    </location>
</feature>
<dbReference type="GO" id="GO:0090313">
    <property type="term" value="P:regulation of protein targeting to membrane"/>
    <property type="evidence" value="ECO:0007669"/>
    <property type="project" value="TreeGrafter"/>
</dbReference>
<dbReference type="Pfam" id="PF05170">
    <property type="entry name" value="AsmA"/>
    <property type="match status" value="1"/>
</dbReference>
<evidence type="ECO:0000256" key="1">
    <source>
        <dbReference type="SAM" id="MobiDB-lite"/>
    </source>
</evidence>
<dbReference type="GO" id="GO:0005886">
    <property type="term" value="C:plasma membrane"/>
    <property type="evidence" value="ECO:0007669"/>
    <property type="project" value="TreeGrafter"/>
</dbReference>
<dbReference type="Proteomes" id="UP000297407">
    <property type="component" value="Unassembled WGS sequence"/>
</dbReference>
<dbReference type="EMBL" id="SRLH01000006">
    <property type="protein sequence ID" value="TGD57326.1"/>
    <property type="molecule type" value="Genomic_DNA"/>
</dbReference>
<organism evidence="4 5">
    <name type="scientific">Flavobacterium humi</name>
    <dbReference type="NCBI Taxonomy" id="2562683"/>
    <lineage>
        <taxon>Bacteria</taxon>
        <taxon>Pseudomonadati</taxon>
        <taxon>Bacteroidota</taxon>
        <taxon>Flavobacteriia</taxon>
        <taxon>Flavobacteriales</taxon>
        <taxon>Flavobacteriaceae</taxon>
        <taxon>Flavobacterium</taxon>
    </lineage>
</organism>